<proteinExistence type="predicted"/>
<dbReference type="EMBL" id="CP049055">
    <property type="protein sequence ID" value="QII12743.1"/>
    <property type="molecule type" value="Genomic_DNA"/>
</dbReference>
<gene>
    <name evidence="2" type="ORF">KsCSTR_33640</name>
    <name evidence="1" type="ORF">kuste4110</name>
</gene>
<name>Q1Q4E1_KUEST</name>
<protein>
    <submittedName>
        <fullName evidence="1">Uncharacterized protein</fullName>
    </submittedName>
</protein>
<reference evidence="2 3" key="3">
    <citation type="submission" date="2020-02" db="EMBL/GenBank/DDBJ databases">
        <title>Newly sequenced genome of strain CSTR1 showed variability in Candidatus Kuenenia stuttgartiensis genomes.</title>
        <authorList>
            <person name="Ding C."/>
            <person name="Adrian L."/>
        </authorList>
    </citation>
    <scope>NUCLEOTIDE SEQUENCE [LARGE SCALE GENOMIC DNA]</scope>
    <source>
        <strain evidence="2 3">CSTR1</strain>
    </source>
</reference>
<dbReference type="AlphaFoldDB" id="Q1Q4E1"/>
<evidence type="ECO:0000313" key="2">
    <source>
        <dbReference type="EMBL" id="QII12743.1"/>
    </source>
</evidence>
<sequence>MQNCVLCIWYCFIFVSNQKFITNKAKLNYQKRQKRECLEKPECAVRIKMFRKYLKNLKTH</sequence>
<evidence type="ECO:0000313" key="1">
    <source>
        <dbReference type="EMBL" id="CAJ74872.1"/>
    </source>
</evidence>
<reference evidence="1" key="1">
    <citation type="journal article" date="2006" name="Nature">
        <title>Deciphering the evolution and metabolism of an anammox bacterium from a community genome.</title>
        <authorList>
            <person name="Strous M."/>
            <person name="Pelletier E."/>
            <person name="Mangenot S."/>
            <person name="Rattei T."/>
            <person name="Lehner A."/>
            <person name="Taylor M.W."/>
            <person name="Horn M."/>
            <person name="Daims H."/>
            <person name="Bartol-Mavel D."/>
            <person name="Wincker P."/>
            <person name="Barbe V."/>
            <person name="Fonknechten N."/>
            <person name="Vallenet D."/>
            <person name="Segurens B."/>
            <person name="Schenowitz-Truong C."/>
            <person name="Medigue C."/>
            <person name="Collingro A."/>
            <person name="Snel B."/>
            <person name="Dutilh B.E."/>
            <person name="OpDenCamp H.J.M."/>
            <person name="vanDerDrift C."/>
            <person name="Cirpus I."/>
            <person name="vanDePas-Schoonen K.T."/>
            <person name="Harhangi H.R."/>
            <person name="vanNiftrik L."/>
            <person name="Schmid M."/>
            <person name="Keltjens J."/>
            <person name="vanDeVossenberg J."/>
            <person name="Kartal B."/>
            <person name="Meier H."/>
            <person name="Frishman D."/>
            <person name="Huynen M.A."/>
            <person name="Mewes H."/>
            <person name="Weissenbach J."/>
            <person name="Jetten M.S.M."/>
            <person name="Wagner M."/>
            <person name="LePaslier D."/>
        </authorList>
    </citation>
    <scope>NUCLEOTIDE SEQUENCE</scope>
</reference>
<reference evidence="1" key="2">
    <citation type="submission" date="2006-01" db="EMBL/GenBank/DDBJ databases">
        <authorList>
            <person name="Genoscope"/>
        </authorList>
    </citation>
    <scope>NUCLEOTIDE SEQUENCE</scope>
</reference>
<dbReference type="EMBL" id="CT573071">
    <property type="protein sequence ID" value="CAJ74872.1"/>
    <property type="molecule type" value="Genomic_DNA"/>
</dbReference>
<evidence type="ECO:0000313" key="3">
    <source>
        <dbReference type="Proteomes" id="UP000501926"/>
    </source>
</evidence>
<organism evidence="1">
    <name type="scientific">Kuenenia stuttgartiensis</name>
    <dbReference type="NCBI Taxonomy" id="174633"/>
    <lineage>
        <taxon>Bacteria</taxon>
        <taxon>Pseudomonadati</taxon>
        <taxon>Planctomycetota</taxon>
        <taxon>Candidatus Brocadiia</taxon>
        <taxon>Candidatus Brocadiales</taxon>
        <taxon>Candidatus Brocadiaceae</taxon>
        <taxon>Candidatus Kuenenia</taxon>
    </lineage>
</organism>
<dbReference type="Proteomes" id="UP000501926">
    <property type="component" value="Chromosome"/>
</dbReference>
<accession>Q1Q4E1</accession>